<dbReference type="EC" id="2.7.13.3" evidence="2"/>
<evidence type="ECO:0000313" key="9">
    <source>
        <dbReference type="Proteomes" id="UP000636110"/>
    </source>
</evidence>
<dbReference type="InterPro" id="IPR004358">
    <property type="entry name" value="Sig_transdc_His_kin-like_C"/>
</dbReference>
<dbReference type="Proteomes" id="UP000636110">
    <property type="component" value="Unassembled WGS sequence"/>
</dbReference>
<dbReference type="EMBL" id="WNXC01000002">
    <property type="protein sequence ID" value="MBB2149249.1"/>
    <property type="molecule type" value="Genomic_DNA"/>
</dbReference>
<evidence type="ECO:0000256" key="3">
    <source>
        <dbReference type="ARBA" id="ARBA00022679"/>
    </source>
</evidence>
<evidence type="ECO:0000256" key="4">
    <source>
        <dbReference type="ARBA" id="ARBA00022777"/>
    </source>
</evidence>
<dbReference type="RefSeq" id="WP_182956525.1">
    <property type="nucleotide sequence ID" value="NZ_WNXC01000002.1"/>
</dbReference>
<keyword evidence="4" id="KW-0418">Kinase</keyword>
<evidence type="ECO:0000256" key="1">
    <source>
        <dbReference type="ARBA" id="ARBA00000085"/>
    </source>
</evidence>
<comment type="catalytic activity">
    <reaction evidence="1">
        <text>ATP + protein L-histidine = ADP + protein N-phospho-L-histidine.</text>
        <dbReference type="EC" id="2.7.13.3"/>
    </reaction>
</comment>
<keyword evidence="6" id="KW-1133">Transmembrane helix</keyword>
<dbReference type="PROSITE" id="PS50109">
    <property type="entry name" value="HIS_KIN"/>
    <property type="match status" value="1"/>
</dbReference>
<reference evidence="8 9" key="1">
    <citation type="submission" date="2019-11" db="EMBL/GenBank/DDBJ databases">
        <title>Description of Pedobacter sp. LMG 31462T.</title>
        <authorList>
            <person name="Carlier A."/>
            <person name="Qi S."/>
            <person name="Vandamme P."/>
        </authorList>
    </citation>
    <scope>NUCLEOTIDE SEQUENCE [LARGE SCALE GENOMIC DNA]</scope>
    <source>
        <strain evidence="8 9">LMG 31462</strain>
    </source>
</reference>
<evidence type="ECO:0000256" key="2">
    <source>
        <dbReference type="ARBA" id="ARBA00012438"/>
    </source>
</evidence>
<feature type="transmembrane region" description="Helical" evidence="6">
    <location>
        <begin position="357"/>
        <end position="376"/>
    </location>
</feature>
<comment type="caution">
    <text evidence="8">The sequence shown here is derived from an EMBL/GenBank/DDBJ whole genome shotgun (WGS) entry which is preliminary data.</text>
</comment>
<feature type="domain" description="Histidine kinase" evidence="7">
    <location>
        <begin position="416"/>
        <end position="630"/>
    </location>
</feature>
<dbReference type="InterPro" id="IPR036890">
    <property type="entry name" value="HATPase_C_sf"/>
</dbReference>
<dbReference type="PANTHER" id="PTHR43711:SF31">
    <property type="entry name" value="HISTIDINE KINASE"/>
    <property type="match status" value="1"/>
</dbReference>
<evidence type="ECO:0000256" key="5">
    <source>
        <dbReference type="ARBA" id="ARBA00023012"/>
    </source>
</evidence>
<dbReference type="Gene3D" id="1.10.287.130">
    <property type="match status" value="1"/>
</dbReference>
<dbReference type="Pfam" id="PF02518">
    <property type="entry name" value="HATPase_c"/>
    <property type="match status" value="1"/>
</dbReference>
<sequence length="630" mass="71588">MPDQSAFFLHKRLMFFLWFLTLLLGSKSTFSQISEVKILESRLPEIKDSIKYIDVLNRIGMLSHLQYRDSCLYYAQKAEGIALRHNYDKGIADALNCQGIYYIAINNYLSAKYFNDALQIYKELKDQVGICEVQMNMGSLIFVNKSGGDAQHYIQEAYEHSKSLKKDSIRSILISKYLNIDTAMSKSRFKVLFDEGAAIAKKYKDRRMMIFYAATAGVTSYEAGEKQAGLDSVLNALKQANLEGYESVKVWTYAALSDIMFDQGKDQIGINYLTNGLEASEEFGYAEYYTTFAEKLYRYYKAHGQPEKAYYYVSLLLGKRDLIARAADKSGFNYLNFALRENENLELKNKADSRFRMIALLGCLCVLSVALLFFVYRSLRAKKEYAEAQKKLHELTLSQNTELQKTNHFNTMLISVIAHDVRQPFSTVVMLSSIFNEEVDLLGEEEKLEIMRELNGTAQKSLSFMDGLLEWIKSKKNGFEYHPEKLMLRALIEEANTFFKMGQQKKKIRLEFDVPEDISVCAHKQMLLFILRNMLNNATKFSPVGGLITVGLELNETEMVVSVKDEGAGMSQEKIDHLFTLAASDGEESQNHGAGLALSISYEMATIMNAKIHASSALGHGTTFFLTLKK</sequence>
<dbReference type="InterPro" id="IPR003594">
    <property type="entry name" value="HATPase_dom"/>
</dbReference>
<accession>A0ABR6EWS6</accession>
<name>A0ABR6EWS6_9SPHI</name>
<dbReference type="SUPFAM" id="SSF55874">
    <property type="entry name" value="ATPase domain of HSP90 chaperone/DNA topoisomerase II/histidine kinase"/>
    <property type="match status" value="1"/>
</dbReference>
<keyword evidence="5" id="KW-0902">Two-component regulatory system</keyword>
<keyword evidence="6" id="KW-0812">Transmembrane</keyword>
<dbReference type="Gene3D" id="1.25.40.10">
    <property type="entry name" value="Tetratricopeptide repeat domain"/>
    <property type="match status" value="1"/>
</dbReference>
<dbReference type="PANTHER" id="PTHR43711">
    <property type="entry name" value="TWO-COMPONENT HISTIDINE KINASE"/>
    <property type="match status" value="1"/>
</dbReference>
<keyword evidence="6" id="KW-0472">Membrane</keyword>
<protein>
    <recommendedName>
        <fullName evidence="2">histidine kinase</fullName>
        <ecNumber evidence="2">2.7.13.3</ecNumber>
    </recommendedName>
</protein>
<dbReference type="SMART" id="SM00387">
    <property type="entry name" value="HATPase_c"/>
    <property type="match status" value="1"/>
</dbReference>
<keyword evidence="3" id="KW-0808">Transferase</keyword>
<organism evidence="8 9">
    <name type="scientific">Pedobacter gandavensis</name>
    <dbReference type="NCBI Taxonomy" id="2679963"/>
    <lineage>
        <taxon>Bacteria</taxon>
        <taxon>Pseudomonadati</taxon>
        <taxon>Bacteroidota</taxon>
        <taxon>Sphingobacteriia</taxon>
        <taxon>Sphingobacteriales</taxon>
        <taxon>Sphingobacteriaceae</taxon>
        <taxon>Pedobacter</taxon>
    </lineage>
</organism>
<dbReference type="PRINTS" id="PR00344">
    <property type="entry name" value="BCTRLSENSOR"/>
</dbReference>
<dbReference type="InterPro" id="IPR050736">
    <property type="entry name" value="Sensor_HK_Regulatory"/>
</dbReference>
<evidence type="ECO:0000256" key="6">
    <source>
        <dbReference type="SAM" id="Phobius"/>
    </source>
</evidence>
<keyword evidence="9" id="KW-1185">Reference proteome</keyword>
<dbReference type="InterPro" id="IPR011990">
    <property type="entry name" value="TPR-like_helical_dom_sf"/>
</dbReference>
<gene>
    <name evidence="8" type="ORF">GM920_10055</name>
</gene>
<evidence type="ECO:0000259" key="7">
    <source>
        <dbReference type="PROSITE" id="PS50109"/>
    </source>
</evidence>
<dbReference type="InterPro" id="IPR005467">
    <property type="entry name" value="His_kinase_dom"/>
</dbReference>
<proteinExistence type="predicted"/>
<evidence type="ECO:0000313" key="8">
    <source>
        <dbReference type="EMBL" id="MBB2149249.1"/>
    </source>
</evidence>
<dbReference type="Gene3D" id="3.30.565.10">
    <property type="entry name" value="Histidine kinase-like ATPase, C-terminal domain"/>
    <property type="match status" value="1"/>
</dbReference>
<dbReference type="SUPFAM" id="SSF47384">
    <property type="entry name" value="Homodimeric domain of signal transducing histidine kinase"/>
    <property type="match status" value="1"/>
</dbReference>
<dbReference type="InterPro" id="IPR036097">
    <property type="entry name" value="HisK_dim/P_sf"/>
</dbReference>